<dbReference type="InterPro" id="IPR015940">
    <property type="entry name" value="UBA"/>
</dbReference>
<evidence type="ECO:0000256" key="2">
    <source>
        <dbReference type="ARBA" id="ARBA00022840"/>
    </source>
</evidence>
<evidence type="ECO:0000259" key="7">
    <source>
        <dbReference type="PROSITE" id="PS50030"/>
    </source>
</evidence>
<dbReference type="AlphaFoldDB" id="A0A7G2CB24"/>
<evidence type="ECO:0000256" key="5">
    <source>
        <dbReference type="ARBA" id="ARBA00023203"/>
    </source>
</evidence>
<dbReference type="PROSITE" id="PS51456">
    <property type="entry name" value="MYOSIN_MOTOR"/>
    <property type="match status" value="1"/>
</dbReference>
<dbReference type="CDD" id="cd14291">
    <property type="entry name" value="UBA1_NUB1_like"/>
    <property type="match status" value="1"/>
</dbReference>
<evidence type="ECO:0000313" key="9">
    <source>
        <dbReference type="EMBL" id="CAD2215953.1"/>
    </source>
</evidence>
<dbReference type="SUPFAM" id="SSF46934">
    <property type="entry name" value="UBA-like"/>
    <property type="match status" value="2"/>
</dbReference>
<evidence type="ECO:0000256" key="6">
    <source>
        <dbReference type="PROSITE-ProRule" id="PRU00782"/>
    </source>
</evidence>
<dbReference type="GO" id="GO:0007015">
    <property type="term" value="P:actin filament organization"/>
    <property type="evidence" value="ECO:0007669"/>
    <property type="project" value="TreeGrafter"/>
</dbReference>
<dbReference type="Proteomes" id="UP000515908">
    <property type="component" value="Chromosome 06"/>
</dbReference>
<dbReference type="GO" id="GO:0005737">
    <property type="term" value="C:cytoplasm"/>
    <property type="evidence" value="ECO:0007669"/>
    <property type="project" value="TreeGrafter"/>
</dbReference>
<evidence type="ECO:0000256" key="3">
    <source>
        <dbReference type="ARBA" id="ARBA00023123"/>
    </source>
</evidence>
<keyword evidence="5 6" id="KW-0009">Actin-binding</keyword>
<organism evidence="9 10">
    <name type="scientific">Angomonas deanei</name>
    <dbReference type="NCBI Taxonomy" id="59799"/>
    <lineage>
        <taxon>Eukaryota</taxon>
        <taxon>Discoba</taxon>
        <taxon>Euglenozoa</taxon>
        <taxon>Kinetoplastea</taxon>
        <taxon>Metakinetoplastina</taxon>
        <taxon>Trypanosomatida</taxon>
        <taxon>Trypanosomatidae</taxon>
        <taxon>Strigomonadinae</taxon>
        <taxon>Angomonas</taxon>
    </lineage>
</organism>
<dbReference type="GO" id="GO:0051015">
    <property type="term" value="F:actin filament binding"/>
    <property type="evidence" value="ECO:0007669"/>
    <property type="project" value="TreeGrafter"/>
</dbReference>
<accession>A0A7G2CB24</accession>
<dbReference type="Gene3D" id="1.20.120.720">
    <property type="entry name" value="Myosin VI head, motor domain, U50 subdomain"/>
    <property type="match status" value="1"/>
</dbReference>
<feature type="domain" description="UBA" evidence="7">
    <location>
        <begin position="448"/>
        <end position="489"/>
    </location>
</feature>
<dbReference type="Pfam" id="PF00627">
    <property type="entry name" value="UBA"/>
    <property type="match status" value="1"/>
</dbReference>
<keyword evidence="1" id="KW-0547">Nucleotide-binding</keyword>
<comment type="caution">
    <text evidence="6">Lacks conserved residue(s) required for the propagation of feature annotation.</text>
</comment>
<dbReference type="VEuPathDB" id="TriTrypDB:ADEAN_000341100"/>
<evidence type="ECO:0000256" key="4">
    <source>
        <dbReference type="ARBA" id="ARBA00023175"/>
    </source>
</evidence>
<dbReference type="InterPro" id="IPR001609">
    <property type="entry name" value="Myosin_head_motor_dom-like"/>
</dbReference>
<dbReference type="EMBL" id="LR877150">
    <property type="protein sequence ID" value="CAD2215953.1"/>
    <property type="molecule type" value="Genomic_DNA"/>
</dbReference>
<dbReference type="Pfam" id="PF00063">
    <property type="entry name" value="Myosin_head"/>
    <property type="match status" value="1"/>
</dbReference>
<dbReference type="Gene3D" id="1.20.5.4820">
    <property type="match status" value="1"/>
</dbReference>
<evidence type="ECO:0000259" key="8">
    <source>
        <dbReference type="PROSITE" id="PS51456"/>
    </source>
</evidence>
<feature type="domain" description="UBA" evidence="7">
    <location>
        <begin position="507"/>
        <end position="544"/>
    </location>
</feature>
<comment type="similarity">
    <text evidence="6">Belongs to the TRAFAC class myosin-kinesin ATPase superfamily. Myosin family.</text>
</comment>
<evidence type="ECO:0000256" key="1">
    <source>
        <dbReference type="ARBA" id="ARBA00022741"/>
    </source>
</evidence>
<dbReference type="SUPFAM" id="SSF52540">
    <property type="entry name" value="P-loop containing nucleoside triphosphate hydrolases"/>
    <property type="match status" value="1"/>
</dbReference>
<dbReference type="GO" id="GO:0005524">
    <property type="term" value="F:ATP binding"/>
    <property type="evidence" value="ECO:0007669"/>
    <property type="project" value="UniProtKB-KW"/>
</dbReference>
<feature type="domain" description="Myosin motor" evidence="8">
    <location>
        <begin position="1"/>
        <end position="247"/>
    </location>
</feature>
<dbReference type="InterPro" id="IPR036961">
    <property type="entry name" value="Kinesin_motor_dom_sf"/>
</dbReference>
<dbReference type="InterPro" id="IPR027417">
    <property type="entry name" value="P-loop_NTPase"/>
</dbReference>
<feature type="region of interest" description="Actin-binding" evidence="6">
    <location>
        <begin position="119"/>
        <end position="141"/>
    </location>
</feature>
<dbReference type="GO" id="GO:0000146">
    <property type="term" value="F:microfilament motor activity"/>
    <property type="evidence" value="ECO:0007669"/>
    <property type="project" value="TreeGrafter"/>
</dbReference>
<dbReference type="PANTHER" id="PTHR13140">
    <property type="entry name" value="MYOSIN"/>
    <property type="match status" value="1"/>
</dbReference>
<gene>
    <name evidence="9" type="ORF">ADEAN_000341100</name>
</gene>
<dbReference type="SMART" id="SM00165">
    <property type="entry name" value="UBA"/>
    <property type="match status" value="2"/>
</dbReference>
<dbReference type="InterPro" id="IPR009060">
    <property type="entry name" value="UBA-like_sf"/>
</dbReference>
<evidence type="ECO:0000313" key="10">
    <source>
        <dbReference type="Proteomes" id="UP000515908"/>
    </source>
</evidence>
<dbReference type="PANTHER" id="PTHR13140:SF706">
    <property type="entry name" value="DILUTE CLASS UNCONVENTIONAL MYOSIN, ISOFORM C"/>
    <property type="match status" value="1"/>
</dbReference>
<keyword evidence="2" id="KW-0067">ATP-binding</keyword>
<keyword evidence="10" id="KW-1185">Reference proteome</keyword>
<sequence>MFDQNRTGIFSMLDEECNFKGGNTERFTTNAWQQWGSNKSPYFVQPKSTIPNQFGVNHYASFVNYNTDEWLEKNTDALKEDMYEGLLTSDVEFIRSLLSSDKGMARRKQTVAIRFQNQLKDLRTELESTETQFIRCIKPNMEASPDKLDNNLVGAQLESAGVLQTIALKRQGYPVRRPLAQFCHYFYFIMPSSTVRYFKAEKYSEACTDFLNYYQKLYRWGTPNFAVGKTKVFLRAEVWSALERLALRRKAQLIARCKPFLRRWAEEYRERKRKELEAKLAEQKRLRELREAKMAECANGLPEEKLAWAEDLSNVFPNMERNTLLDIVAEADSQDEALAGCLSVQDQSIDNQSPTTFFQFMRDAGVDRGVTQDLVSNDVKTLAALSKLSADELKQSGCTDLNVVDIKKRLQNLQSQRAKYERLEGAIGSKNQDSVVEDLKAYEANRHQVDFDTKAQQLVAMGFKEEDARLVLAHYNGNVERSAARLLYNFNKQSVKKNASKHGNFNTTDPNVQKLISMGVPKLKAKEALRKTDGDVDAAVKVLF</sequence>
<dbReference type="FunFam" id="1.20.5.4820:FF:000016">
    <property type="entry name" value="Myosin XXI"/>
    <property type="match status" value="1"/>
</dbReference>
<keyword evidence="4" id="KW-0505">Motor protein</keyword>
<dbReference type="SMART" id="SM00242">
    <property type="entry name" value="MYSc"/>
    <property type="match status" value="1"/>
</dbReference>
<dbReference type="Gene3D" id="3.40.850.10">
    <property type="entry name" value="Kinesin motor domain"/>
    <property type="match status" value="1"/>
</dbReference>
<dbReference type="Gene3D" id="1.10.8.10">
    <property type="entry name" value="DNA helicase RuvA subunit, C-terminal domain"/>
    <property type="match status" value="2"/>
</dbReference>
<dbReference type="GO" id="GO:0016459">
    <property type="term" value="C:myosin complex"/>
    <property type="evidence" value="ECO:0007669"/>
    <property type="project" value="UniProtKB-KW"/>
</dbReference>
<dbReference type="PROSITE" id="PS50030">
    <property type="entry name" value="UBA"/>
    <property type="match status" value="2"/>
</dbReference>
<dbReference type="Gene3D" id="1.20.58.530">
    <property type="match status" value="1"/>
</dbReference>
<name>A0A7G2CB24_9TRYP</name>
<proteinExistence type="inferred from homology"/>
<protein>
    <submittedName>
        <fullName evidence="9">Myosin head (Motor domain)/UBA/TS-N domain containing protein, putative</fullName>
    </submittedName>
</protein>
<keyword evidence="3 6" id="KW-0518">Myosin</keyword>
<reference evidence="9 10" key="1">
    <citation type="submission" date="2020-08" db="EMBL/GenBank/DDBJ databases">
        <authorList>
            <person name="Newling K."/>
            <person name="Davey J."/>
            <person name="Forrester S."/>
        </authorList>
    </citation>
    <scope>NUCLEOTIDE SEQUENCE [LARGE SCALE GENOMIC DNA]</scope>
    <source>
        <strain evidence="10">Crithidia deanei Carvalho (ATCC PRA-265)</strain>
    </source>
</reference>
<dbReference type="GO" id="GO:0016020">
    <property type="term" value="C:membrane"/>
    <property type="evidence" value="ECO:0007669"/>
    <property type="project" value="TreeGrafter"/>
</dbReference>